<accession>A0A9X7JIY9</accession>
<reference evidence="3 4" key="1">
    <citation type="submission" date="2018-03" db="EMBL/GenBank/DDBJ databases">
        <title>Chitinolytic properties of Streptosporangium nondiastaticum TBG75A20.</title>
        <authorList>
            <person name="Gayathri V."/>
            <person name="Shiburaj S."/>
        </authorList>
    </citation>
    <scope>NUCLEOTIDE SEQUENCE [LARGE SCALE GENOMIC DNA]</scope>
    <source>
        <strain evidence="3 4">TBG75A20</strain>
    </source>
</reference>
<sequence length="584" mass="65830">MSVQEAYRLFRDDSLLVNRRYQRKLVWAVAEKQLLIQSILDGYPIPLILLAERPEIHGAGRYEIIDGMQRLDAIFSFIEQRFDYRGAYFDLGQSARARQAAESGSFSPVDALLFLSAEKCANILDYQLAVTIFPTQTEKQITEVFSRINSNGRQLSVQEKRQAGILNPFSETVRSVASSLRGDVSEDVLLLHDMPSISIDSARERQHYGVRAEDTVWIRHGILNVKQLREGDDEQMVADIAASILFGKPFAASKEAFDELYDPRNTEYGRLERTLSAYGIKRLEDEIRTTFSVLSEVIDSQLSMPNGLRNLVRPGGSNPIRTPFYAIFMSFFDLIVKQQKSPDDYAAIITALRDVGGRLKTGRHYTSSEDRVSNIDAITGLIQRHFVAKIPPVFGHGPGLALDFENSLRRSRIETSRYEFKQGLLDLDHDRKWNSRITGRLAETICGIANLKPEVDGYLYLGVADNEDHAAKIQQKDSVTPITIGSHHVVGVDREARLKNLSLDNYVQRFVNHLSKSGLSEPLRSQVLSGIDTVEYKNLSVIRILIPGQKDLSYCNDAVFVRRGSSTERIEDVKQVVVLGKLFA</sequence>
<comment type="caution">
    <text evidence="3">The sequence shown here is derived from an EMBL/GenBank/DDBJ whole genome shotgun (WGS) entry which is preliminary data.</text>
</comment>
<dbReference type="Gene3D" id="3.30.950.30">
    <property type="entry name" value="Schlafen, AAA domain"/>
    <property type="match status" value="1"/>
</dbReference>
<proteinExistence type="predicted"/>
<dbReference type="PANTHER" id="PTHR39639">
    <property type="entry name" value="CHROMOSOME 16, WHOLE GENOME SHOTGUN SEQUENCE"/>
    <property type="match status" value="1"/>
</dbReference>
<dbReference type="AlphaFoldDB" id="A0A9X7JIY9"/>
<dbReference type="PANTHER" id="PTHR39639:SF1">
    <property type="entry name" value="DUF262 DOMAIN-CONTAINING PROTEIN"/>
    <property type="match status" value="1"/>
</dbReference>
<feature type="domain" description="Schlafen AlbA-2" evidence="2">
    <location>
        <begin position="414"/>
        <end position="570"/>
    </location>
</feature>
<evidence type="ECO:0000313" key="4">
    <source>
        <dbReference type="Proteomes" id="UP000242427"/>
    </source>
</evidence>
<dbReference type="EMBL" id="PXWG01000183">
    <property type="protein sequence ID" value="PSJ24523.1"/>
    <property type="molecule type" value="Genomic_DNA"/>
</dbReference>
<dbReference type="InterPro" id="IPR007421">
    <property type="entry name" value="Schlafen_AlbA_2_dom"/>
</dbReference>
<gene>
    <name evidence="3" type="ORF">B7P34_32935</name>
</gene>
<evidence type="ECO:0000259" key="1">
    <source>
        <dbReference type="Pfam" id="PF03235"/>
    </source>
</evidence>
<dbReference type="OrthoDB" id="9787127at2"/>
<dbReference type="RefSeq" id="WP_106681838.1">
    <property type="nucleotide sequence ID" value="NZ_PXWG01000183.1"/>
</dbReference>
<feature type="domain" description="GmrSD restriction endonucleases N-terminal" evidence="1">
    <location>
        <begin position="16"/>
        <end position="163"/>
    </location>
</feature>
<evidence type="ECO:0008006" key="5">
    <source>
        <dbReference type="Google" id="ProtNLM"/>
    </source>
</evidence>
<name>A0A9X7JIY9_9ACTN</name>
<keyword evidence="4" id="KW-1185">Reference proteome</keyword>
<dbReference type="Proteomes" id="UP000242427">
    <property type="component" value="Unassembled WGS sequence"/>
</dbReference>
<dbReference type="InterPro" id="IPR038461">
    <property type="entry name" value="Schlafen_AlbA_2_dom_sf"/>
</dbReference>
<evidence type="ECO:0000259" key="2">
    <source>
        <dbReference type="Pfam" id="PF04326"/>
    </source>
</evidence>
<dbReference type="Pfam" id="PF03235">
    <property type="entry name" value="GmrSD_N"/>
    <property type="match status" value="1"/>
</dbReference>
<evidence type="ECO:0000313" key="3">
    <source>
        <dbReference type="EMBL" id="PSJ24523.1"/>
    </source>
</evidence>
<organism evidence="3 4">
    <name type="scientific">Streptosporangium nondiastaticum</name>
    <dbReference type="NCBI Taxonomy" id="35764"/>
    <lineage>
        <taxon>Bacteria</taxon>
        <taxon>Bacillati</taxon>
        <taxon>Actinomycetota</taxon>
        <taxon>Actinomycetes</taxon>
        <taxon>Streptosporangiales</taxon>
        <taxon>Streptosporangiaceae</taxon>
        <taxon>Streptosporangium</taxon>
    </lineage>
</organism>
<dbReference type="InterPro" id="IPR004919">
    <property type="entry name" value="GmrSD_N"/>
</dbReference>
<dbReference type="Pfam" id="PF04326">
    <property type="entry name" value="SLFN_AlbA_2"/>
    <property type="match status" value="1"/>
</dbReference>
<protein>
    <recommendedName>
        <fullName evidence="5">DUF262 domain-containing protein</fullName>
    </recommendedName>
</protein>